<comment type="function">
    <text evidence="1">Catalyzes the reversible oxidation of malate to oxaloacetate.</text>
</comment>
<evidence type="ECO:0000313" key="4">
    <source>
        <dbReference type="Proteomes" id="UP000634530"/>
    </source>
</evidence>
<protein>
    <recommendedName>
        <fullName evidence="2">Lactate/malate dehydrogenase N-terminal domain-containing protein</fullName>
    </recommendedName>
</protein>
<dbReference type="RefSeq" id="WP_186679329.1">
    <property type="nucleotide sequence ID" value="NZ_CP077093.1"/>
</dbReference>
<proteinExistence type="predicted"/>
<feature type="domain" description="Lactate/malate dehydrogenase N-terminal" evidence="2">
    <location>
        <begin position="12"/>
        <end position="130"/>
    </location>
</feature>
<gene>
    <name evidence="3" type="ORF">HU752_019210</name>
</gene>
<dbReference type="InterPro" id="IPR036291">
    <property type="entry name" value="NAD(P)-bd_dom_sf"/>
</dbReference>
<dbReference type="SUPFAM" id="SSF51735">
    <property type="entry name" value="NAD(P)-binding Rossmann-fold domains"/>
    <property type="match status" value="1"/>
</dbReference>
<evidence type="ECO:0000256" key="1">
    <source>
        <dbReference type="ARBA" id="ARBA00003966"/>
    </source>
</evidence>
<evidence type="ECO:0000313" key="3">
    <source>
        <dbReference type="EMBL" id="QXI26091.1"/>
    </source>
</evidence>
<organism evidence="3 4">
    <name type="scientific">Pseudomonas vanderleydeniana</name>
    <dbReference type="NCBI Taxonomy" id="2745495"/>
    <lineage>
        <taxon>Bacteria</taxon>
        <taxon>Pseudomonadati</taxon>
        <taxon>Pseudomonadota</taxon>
        <taxon>Gammaproteobacteria</taxon>
        <taxon>Pseudomonadales</taxon>
        <taxon>Pseudomonadaceae</taxon>
        <taxon>Pseudomonas</taxon>
    </lineage>
</organism>
<name>A0A9E6PGG5_9PSED</name>
<dbReference type="GO" id="GO:0016491">
    <property type="term" value="F:oxidoreductase activity"/>
    <property type="evidence" value="ECO:0007669"/>
    <property type="project" value="InterPro"/>
</dbReference>
<dbReference type="Pfam" id="PF00056">
    <property type="entry name" value="Ldh_1_N"/>
    <property type="match status" value="1"/>
</dbReference>
<dbReference type="Gene3D" id="3.40.50.720">
    <property type="entry name" value="NAD(P)-binding Rossmann-like Domain"/>
    <property type="match status" value="1"/>
</dbReference>
<keyword evidence="4" id="KW-1185">Reference proteome</keyword>
<reference evidence="3 4" key="2">
    <citation type="journal article" date="2021" name="Microorganisms">
        <title>The Ever-Expanding Pseudomonas Genus: Description of 43 New Species and Partition of the Pseudomonas putida Group.</title>
        <authorList>
            <person name="Girard L."/>
            <person name="Lood C."/>
            <person name="Hofte M."/>
            <person name="Vandamme P."/>
            <person name="Rokni-Zadeh H."/>
            <person name="van Noort V."/>
            <person name="Lavigne R."/>
            <person name="De Mot R."/>
        </authorList>
    </citation>
    <scope>NUCLEOTIDE SEQUENCE [LARGE SCALE GENOMIC DNA]</scope>
    <source>
        <strain evidence="3 4">RW8P3</strain>
    </source>
</reference>
<dbReference type="Proteomes" id="UP000634530">
    <property type="component" value="Chromosome"/>
</dbReference>
<dbReference type="KEGG" id="pvw:HU752_019210"/>
<dbReference type="AlphaFoldDB" id="A0A9E6PGG5"/>
<dbReference type="EMBL" id="CP077093">
    <property type="protein sequence ID" value="QXI26091.1"/>
    <property type="molecule type" value="Genomic_DNA"/>
</dbReference>
<accession>A0A9E6PGG5</accession>
<sequence>MIVQRPRDSVGRVCVIGGTGAVGQSLIPLLSQSKHWQTTYYAANDHQHCRLLASFQDHLTNALTVSNAVDSILDADTVILLAGERTSSGGSKDGLFEANRSIAHQYLPYLNGKNLLVVSNPCTRLARHLQQRLDAFVVGVGVQNDYNRIRYQCPTVEFIIGAHNLNELQLFDKQSRCLFDGFSNHATYQTTRSLQDELIGRGENAALRAQLTRPDILRWWRLQRFHTLANTSAHACARAVAQWLDTFASNLDELIHGEVMVQPQGRPAVFLGVPLKSGKLYCPTEIVEHFLDQNKGYVDRYAS</sequence>
<dbReference type="InterPro" id="IPR001236">
    <property type="entry name" value="Lactate/malate_DH_N"/>
</dbReference>
<reference evidence="3 4" key="1">
    <citation type="journal article" date="2020" name="Microorganisms">
        <title>Reliable Identification of Environmental Pseudomonas Isolates Using the rpoD Gene.</title>
        <authorList>
            <consortium name="The Broad Institute Genome Sequencing Platform"/>
            <person name="Girard L."/>
            <person name="Lood C."/>
            <person name="Rokni-Zadeh H."/>
            <person name="van Noort V."/>
            <person name="Lavigne R."/>
            <person name="De Mot R."/>
        </authorList>
    </citation>
    <scope>NUCLEOTIDE SEQUENCE [LARGE SCALE GENOMIC DNA]</scope>
    <source>
        <strain evidence="3 4">RW8P3</strain>
    </source>
</reference>
<evidence type="ECO:0000259" key="2">
    <source>
        <dbReference type="Pfam" id="PF00056"/>
    </source>
</evidence>